<proteinExistence type="predicted"/>
<dbReference type="AlphaFoldDB" id="A0A179UIY3"/>
<gene>
    <name evidence="1" type="ORF">BDBG_03977</name>
</gene>
<protein>
    <submittedName>
        <fullName evidence="1">Uncharacterized protein</fullName>
    </submittedName>
</protein>
<evidence type="ECO:0000313" key="1">
    <source>
        <dbReference type="EMBL" id="OAT07975.1"/>
    </source>
</evidence>
<dbReference type="KEGG" id="bgh:BDBG_03977"/>
<sequence>MIPAKGSPACSDDLRRDACDSDIIVDFATLLTFEPVGGGREYLTLTRSSLCASLRGLAANDLYQERRRNYQSLIQPPNPGRLLRGFVGLKARMNLGHLGCG</sequence>
<accession>A0A179UIY3</accession>
<dbReference type="EMBL" id="GG657453">
    <property type="protein sequence ID" value="OAT07975.1"/>
    <property type="molecule type" value="Genomic_DNA"/>
</dbReference>
<organism evidence="1 2">
    <name type="scientific">Blastomyces gilchristii (strain SLH14081)</name>
    <name type="common">Blastomyces dermatitidis</name>
    <dbReference type="NCBI Taxonomy" id="559298"/>
    <lineage>
        <taxon>Eukaryota</taxon>
        <taxon>Fungi</taxon>
        <taxon>Dikarya</taxon>
        <taxon>Ascomycota</taxon>
        <taxon>Pezizomycotina</taxon>
        <taxon>Eurotiomycetes</taxon>
        <taxon>Eurotiomycetidae</taxon>
        <taxon>Onygenales</taxon>
        <taxon>Ajellomycetaceae</taxon>
        <taxon>Blastomyces</taxon>
    </lineage>
</organism>
<dbReference type="RefSeq" id="XP_031578055.1">
    <property type="nucleotide sequence ID" value="XM_031721486.1"/>
</dbReference>
<keyword evidence="2" id="KW-1185">Reference proteome</keyword>
<dbReference type="GeneID" id="42528090"/>
<dbReference type="VEuPathDB" id="FungiDB:BDBG_03977"/>
<reference evidence="2" key="1">
    <citation type="journal article" date="2015" name="PLoS Genet.">
        <title>The dynamic genome and transcriptome of the human fungal pathogen Blastomyces and close relative Emmonsia.</title>
        <authorList>
            <person name="Munoz J.F."/>
            <person name="Gauthier G.M."/>
            <person name="Desjardins C.A."/>
            <person name="Gallo J.E."/>
            <person name="Holder J."/>
            <person name="Sullivan T.D."/>
            <person name="Marty A.J."/>
            <person name="Carmen J.C."/>
            <person name="Chen Z."/>
            <person name="Ding L."/>
            <person name="Gujja S."/>
            <person name="Magrini V."/>
            <person name="Misas E."/>
            <person name="Mitreva M."/>
            <person name="Priest M."/>
            <person name="Saif S."/>
            <person name="Whiston E.A."/>
            <person name="Young S."/>
            <person name="Zeng Q."/>
            <person name="Goldman W.E."/>
            <person name="Mardis E.R."/>
            <person name="Taylor J.W."/>
            <person name="McEwen J.G."/>
            <person name="Clay O.K."/>
            <person name="Klein B.S."/>
            <person name="Cuomo C.A."/>
        </authorList>
    </citation>
    <scope>NUCLEOTIDE SEQUENCE [LARGE SCALE GENOMIC DNA]</scope>
    <source>
        <strain evidence="2">SLH14081</strain>
    </source>
</reference>
<dbReference type="Proteomes" id="UP000002038">
    <property type="component" value="Unassembled WGS sequence"/>
</dbReference>
<name>A0A179UIY3_BLAGS</name>
<evidence type="ECO:0000313" key="2">
    <source>
        <dbReference type="Proteomes" id="UP000002038"/>
    </source>
</evidence>